<dbReference type="OrthoDB" id="5290013at2759"/>
<reference evidence="2 3" key="1">
    <citation type="submission" date="2016-04" db="EMBL/GenBank/DDBJ databases">
        <title>A degradative enzymes factory behind the ericoid mycorrhizal symbiosis.</title>
        <authorList>
            <consortium name="DOE Joint Genome Institute"/>
            <person name="Martino E."/>
            <person name="Morin E."/>
            <person name="Grelet G."/>
            <person name="Kuo A."/>
            <person name="Kohler A."/>
            <person name="Daghino S."/>
            <person name="Barry K."/>
            <person name="Choi C."/>
            <person name="Cichocki N."/>
            <person name="Clum A."/>
            <person name="Copeland A."/>
            <person name="Hainaut M."/>
            <person name="Haridas S."/>
            <person name="Labutti K."/>
            <person name="Lindquist E."/>
            <person name="Lipzen A."/>
            <person name="Khouja H.-R."/>
            <person name="Murat C."/>
            <person name="Ohm R."/>
            <person name="Olson A."/>
            <person name="Spatafora J."/>
            <person name="Veneault-Fourrey C."/>
            <person name="Henrissat B."/>
            <person name="Grigoriev I."/>
            <person name="Martin F."/>
            <person name="Perotto S."/>
        </authorList>
    </citation>
    <scope>NUCLEOTIDE SEQUENCE [LARGE SCALE GENOMIC DNA]</scope>
    <source>
        <strain evidence="2 3">F</strain>
    </source>
</reference>
<dbReference type="InterPro" id="IPR036005">
    <property type="entry name" value="Creatinase/aminopeptidase-like"/>
</dbReference>
<evidence type="ECO:0000259" key="1">
    <source>
        <dbReference type="Pfam" id="PF00557"/>
    </source>
</evidence>
<keyword evidence="3" id="KW-1185">Reference proteome</keyword>
<dbReference type="InterPro" id="IPR050659">
    <property type="entry name" value="Peptidase_M24B"/>
</dbReference>
<dbReference type="AlphaFoldDB" id="A0A2J6REP8"/>
<name>A0A2J6REP8_HYAVF</name>
<dbReference type="Proteomes" id="UP000235786">
    <property type="component" value="Unassembled WGS sequence"/>
</dbReference>
<dbReference type="EMBL" id="KZ613950">
    <property type="protein sequence ID" value="PMD36976.1"/>
    <property type="molecule type" value="Genomic_DNA"/>
</dbReference>
<dbReference type="SUPFAM" id="SSF55920">
    <property type="entry name" value="Creatinase/aminopeptidase"/>
    <property type="match status" value="1"/>
</dbReference>
<evidence type="ECO:0000313" key="3">
    <source>
        <dbReference type="Proteomes" id="UP000235786"/>
    </source>
</evidence>
<dbReference type="SUPFAM" id="SSF53092">
    <property type="entry name" value="Creatinase/prolidase N-terminal domain"/>
    <property type="match status" value="1"/>
</dbReference>
<gene>
    <name evidence="2" type="ORF">L207DRAFT_601332</name>
</gene>
<dbReference type="CDD" id="cd01066">
    <property type="entry name" value="APP_MetAP"/>
    <property type="match status" value="1"/>
</dbReference>
<accession>A0A2J6REP8</accession>
<evidence type="ECO:0000313" key="2">
    <source>
        <dbReference type="EMBL" id="PMD36976.1"/>
    </source>
</evidence>
<dbReference type="Gene3D" id="3.90.230.10">
    <property type="entry name" value="Creatinase/methionine aminopeptidase superfamily"/>
    <property type="match status" value="1"/>
</dbReference>
<dbReference type="PANTHER" id="PTHR46112:SF2">
    <property type="entry name" value="XAA-PRO AMINOPEPTIDASE P-RELATED"/>
    <property type="match status" value="1"/>
</dbReference>
<dbReference type="PANTHER" id="PTHR46112">
    <property type="entry name" value="AMINOPEPTIDASE"/>
    <property type="match status" value="1"/>
</dbReference>
<sequence>MTVPTFSMAERDRRWNLARTFMESQGLDAMIVFGEHEDSGPATVAFDTWFTNSRAGTTIIFPRGGEPISLLPMTTFTMDYMESSRRGDTIWIPAKNLRLYIASSTISNVLKELDLEKSTIGVVGLEGYPPWHPEGIVPFTLWNNVLTQFPDATFKPVASAFSRLIMPQSKEEIEVVRHSASIGDAMARAMVETAAVGVSESAVYAAGMSVGFSSGAIPSAMHFWSGPDPVASGWPQWGYRPQAPRTLQEGDVIYAEVFSNFGSRHTQHQVLIAVGEVHEDFKRAARVARAVYDAGLQALRPGRKFSDFVDDMLKPMDGAGGWVIGPAVHGLNPLVGLGGFPADINQVPGAEAFPLARDYPTMYGDMILEPGMCFAFEPNYAFGRHVAHLGGTVIVGEDKPTECSPYTAQMLQAAGTTVAGT</sequence>
<dbReference type="InterPro" id="IPR000994">
    <property type="entry name" value="Pept_M24"/>
</dbReference>
<proteinExistence type="predicted"/>
<dbReference type="InterPro" id="IPR029149">
    <property type="entry name" value="Creatin/AminoP/Spt16_N"/>
</dbReference>
<organism evidence="2 3">
    <name type="scientific">Hyaloscypha variabilis (strain UAMH 11265 / GT02V1 / F)</name>
    <name type="common">Meliniomyces variabilis</name>
    <dbReference type="NCBI Taxonomy" id="1149755"/>
    <lineage>
        <taxon>Eukaryota</taxon>
        <taxon>Fungi</taxon>
        <taxon>Dikarya</taxon>
        <taxon>Ascomycota</taxon>
        <taxon>Pezizomycotina</taxon>
        <taxon>Leotiomycetes</taxon>
        <taxon>Helotiales</taxon>
        <taxon>Hyaloscyphaceae</taxon>
        <taxon>Hyaloscypha</taxon>
        <taxon>Hyaloscypha variabilis</taxon>
    </lineage>
</organism>
<protein>
    <submittedName>
        <fullName evidence="2">Peptidase</fullName>
    </submittedName>
</protein>
<feature type="domain" description="Peptidase M24" evidence="1">
    <location>
        <begin position="176"/>
        <end position="396"/>
    </location>
</feature>
<dbReference type="Pfam" id="PF00557">
    <property type="entry name" value="Peptidase_M24"/>
    <property type="match status" value="1"/>
</dbReference>